<dbReference type="CTD" id="20230309"/>
<accession>V4B6F8</accession>
<dbReference type="PANTHER" id="PTHR12184:SF1">
    <property type="entry name" value="UBIQUINOL-CYTOCHROME-C REDUCTASE COMPLEX ASSEMBLY FACTOR 1"/>
    <property type="match status" value="1"/>
</dbReference>
<dbReference type="HOGENOM" id="CLU_051390_4_1_1"/>
<comment type="similarity">
    <text evidence="1">Belongs to the CBP3 family.</text>
</comment>
<reference evidence="3 4" key="1">
    <citation type="journal article" date="2013" name="Nature">
        <title>Insights into bilaterian evolution from three spiralian genomes.</title>
        <authorList>
            <person name="Simakov O."/>
            <person name="Marletaz F."/>
            <person name="Cho S.J."/>
            <person name="Edsinger-Gonzales E."/>
            <person name="Havlak P."/>
            <person name="Hellsten U."/>
            <person name="Kuo D.H."/>
            <person name="Larsson T."/>
            <person name="Lv J."/>
            <person name="Arendt D."/>
            <person name="Savage R."/>
            <person name="Osoegawa K."/>
            <person name="de Jong P."/>
            <person name="Grimwood J."/>
            <person name="Chapman J.A."/>
            <person name="Shapiro H."/>
            <person name="Aerts A."/>
            <person name="Otillar R.P."/>
            <person name="Terry A.Y."/>
            <person name="Boore J.L."/>
            <person name="Grigoriev I.V."/>
            <person name="Lindberg D.R."/>
            <person name="Seaver E.C."/>
            <person name="Weisblat D.A."/>
            <person name="Putnam N.H."/>
            <person name="Rokhsar D.S."/>
        </authorList>
    </citation>
    <scope>NUCLEOTIDE SEQUENCE [LARGE SCALE GENOMIC DNA]</scope>
</reference>
<evidence type="ECO:0000313" key="3">
    <source>
        <dbReference type="EMBL" id="ESO84119.1"/>
    </source>
</evidence>
<dbReference type="InterPro" id="IPR021150">
    <property type="entry name" value="Ubiq_cyt_c_chap"/>
</dbReference>
<dbReference type="InterPro" id="IPR007129">
    <property type="entry name" value="Ubiqinol_cyt_c_chaperone_CPB3"/>
</dbReference>
<name>V4B6F8_LOTGI</name>
<evidence type="ECO:0000313" key="4">
    <source>
        <dbReference type="Proteomes" id="UP000030746"/>
    </source>
</evidence>
<keyword evidence="4" id="KW-1185">Reference proteome</keyword>
<proteinExistence type="inferred from homology"/>
<dbReference type="Pfam" id="PF03981">
    <property type="entry name" value="Ubiq_cyt_C_chap"/>
    <property type="match status" value="1"/>
</dbReference>
<dbReference type="Proteomes" id="UP000030746">
    <property type="component" value="Unassembled WGS sequence"/>
</dbReference>
<evidence type="ECO:0000259" key="2">
    <source>
        <dbReference type="Pfam" id="PF03981"/>
    </source>
</evidence>
<dbReference type="OrthoDB" id="4007at2759"/>
<feature type="domain" description="Ubiquinol-cytochrome c chaperone" evidence="2">
    <location>
        <begin position="37"/>
        <end position="176"/>
    </location>
</feature>
<dbReference type="GO" id="GO:0034551">
    <property type="term" value="P:mitochondrial respiratory chain complex III assembly"/>
    <property type="evidence" value="ECO:0007669"/>
    <property type="project" value="TreeGrafter"/>
</dbReference>
<dbReference type="STRING" id="225164.V4B6F8"/>
<dbReference type="EMBL" id="KB203566">
    <property type="protein sequence ID" value="ESO84119.1"/>
    <property type="molecule type" value="Genomic_DNA"/>
</dbReference>
<dbReference type="GO" id="GO:0005739">
    <property type="term" value="C:mitochondrion"/>
    <property type="evidence" value="ECO:0007669"/>
    <property type="project" value="TreeGrafter"/>
</dbReference>
<dbReference type="OMA" id="TWFLITE"/>
<sequence>MFFDPPLLLPKTTLLTSGHLMYFCVTEQLDFQYYIKEFDLPDTLNSYFILVTLHIWLCTVRLANQGSEGEIVRNSMVEIMWSDIEEKGKNLVQSKASTSVRQALEKYNNTLLYMFLSLDEGLLSDDKTLAGAVWRTIYEQRDNVDPEKIELLVYYIRKQVHHIERIDSFKLLSKGVVQFLNIHGDKVNDRFLRMAKQQQKL</sequence>
<dbReference type="GeneID" id="20230309"/>
<protein>
    <recommendedName>
        <fullName evidence="2">Ubiquinol-cytochrome c chaperone domain-containing protein</fullName>
    </recommendedName>
</protein>
<gene>
    <name evidence="3" type="ORF">LOTGIDRAFT_108143</name>
</gene>
<organism evidence="3 4">
    <name type="scientific">Lottia gigantea</name>
    <name type="common">Giant owl limpet</name>
    <dbReference type="NCBI Taxonomy" id="225164"/>
    <lineage>
        <taxon>Eukaryota</taxon>
        <taxon>Metazoa</taxon>
        <taxon>Spiralia</taxon>
        <taxon>Lophotrochozoa</taxon>
        <taxon>Mollusca</taxon>
        <taxon>Gastropoda</taxon>
        <taxon>Patellogastropoda</taxon>
        <taxon>Lottioidea</taxon>
        <taxon>Lottiidae</taxon>
        <taxon>Lottia</taxon>
    </lineage>
</organism>
<evidence type="ECO:0000256" key="1">
    <source>
        <dbReference type="ARBA" id="ARBA00006407"/>
    </source>
</evidence>
<dbReference type="KEGG" id="lgi:LOTGIDRAFT_108143"/>
<dbReference type="RefSeq" id="XP_009065246.1">
    <property type="nucleotide sequence ID" value="XM_009066998.1"/>
</dbReference>
<dbReference type="PANTHER" id="PTHR12184">
    <property type="entry name" value="UBIQUINOL-CYTOCHROME C REDUCTASE COMPLEX ASSEMBLY FACTOR 1 FAMILY MEMBER"/>
    <property type="match status" value="1"/>
</dbReference>
<dbReference type="AlphaFoldDB" id="V4B6F8"/>